<dbReference type="PANTHER" id="PTHR23506">
    <property type="entry name" value="GH10249P"/>
    <property type="match status" value="1"/>
</dbReference>
<feature type="transmembrane region" description="Helical" evidence="6">
    <location>
        <begin position="203"/>
        <end position="223"/>
    </location>
</feature>
<dbReference type="Gene3D" id="1.20.1250.20">
    <property type="entry name" value="MFS general substrate transporter like domains"/>
    <property type="match status" value="1"/>
</dbReference>
<reference evidence="7 8" key="1">
    <citation type="submission" date="2015-11" db="EMBL/GenBank/DDBJ databases">
        <title>Aspergillus lentulus strain IFM 54703T.</title>
        <authorList>
            <person name="Kusuya Y."/>
            <person name="Sakai K."/>
            <person name="Kamei K."/>
            <person name="Takahashi H."/>
            <person name="Yaguchi T."/>
        </authorList>
    </citation>
    <scope>NUCLEOTIDE SEQUENCE [LARGE SCALE GENOMIC DNA]</scope>
    <source>
        <strain evidence="7 8">IFM 54703</strain>
    </source>
</reference>
<evidence type="ECO:0000256" key="4">
    <source>
        <dbReference type="ARBA" id="ARBA00022989"/>
    </source>
</evidence>
<dbReference type="AlphaFoldDB" id="A0AAN4PET3"/>
<name>A0AAN4PET3_ASPLE</name>
<dbReference type="InterPro" id="IPR036259">
    <property type="entry name" value="MFS_trans_sf"/>
</dbReference>
<evidence type="ECO:0000256" key="3">
    <source>
        <dbReference type="ARBA" id="ARBA00022692"/>
    </source>
</evidence>
<dbReference type="SUPFAM" id="SSF103473">
    <property type="entry name" value="MFS general substrate transporter"/>
    <property type="match status" value="1"/>
</dbReference>
<protein>
    <recommendedName>
        <fullName evidence="9">Major facilitator superfamily (MFS) profile domain-containing protein</fullName>
    </recommendedName>
</protein>
<feature type="transmembrane region" description="Helical" evidence="6">
    <location>
        <begin position="158"/>
        <end position="183"/>
    </location>
</feature>
<dbReference type="InterPro" id="IPR011701">
    <property type="entry name" value="MFS"/>
</dbReference>
<evidence type="ECO:0000256" key="5">
    <source>
        <dbReference type="ARBA" id="ARBA00023136"/>
    </source>
</evidence>
<feature type="transmembrane region" description="Helical" evidence="6">
    <location>
        <begin position="232"/>
        <end position="252"/>
    </location>
</feature>
<dbReference type="InterPro" id="IPR050930">
    <property type="entry name" value="MFS_Vesicular_Transporter"/>
</dbReference>
<dbReference type="EMBL" id="BCLY01000004">
    <property type="protein sequence ID" value="GAQ05172.1"/>
    <property type="molecule type" value="Genomic_DNA"/>
</dbReference>
<accession>A0AAN4PET3</accession>
<organism evidence="7 8">
    <name type="scientific">Aspergillus lentulus</name>
    <dbReference type="NCBI Taxonomy" id="293939"/>
    <lineage>
        <taxon>Eukaryota</taxon>
        <taxon>Fungi</taxon>
        <taxon>Dikarya</taxon>
        <taxon>Ascomycota</taxon>
        <taxon>Pezizomycotina</taxon>
        <taxon>Eurotiomycetes</taxon>
        <taxon>Eurotiomycetidae</taxon>
        <taxon>Eurotiales</taxon>
        <taxon>Aspergillaceae</taxon>
        <taxon>Aspergillus</taxon>
        <taxon>Aspergillus subgen. Fumigati</taxon>
    </lineage>
</organism>
<comment type="subcellular location">
    <subcellularLocation>
        <location evidence="1">Membrane</location>
        <topology evidence="1">Multi-pass membrane protein</topology>
    </subcellularLocation>
</comment>
<keyword evidence="2" id="KW-0813">Transport</keyword>
<evidence type="ECO:0000313" key="8">
    <source>
        <dbReference type="Proteomes" id="UP000051487"/>
    </source>
</evidence>
<dbReference type="GO" id="GO:0022857">
    <property type="term" value="F:transmembrane transporter activity"/>
    <property type="evidence" value="ECO:0007669"/>
    <property type="project" value="InterPro"/>
</dbReference>
<proteinExistence type="predicted"/>
<feature type="transmembrane region" description="Helical" evidence="6">
    <location>
        <begin position="264"/>
        <end position="288"/>
    </location>
</feature>
<dbReference type="PANTHER" id="PTHR23506:SF23">
    <property type="entry name" value="GH10249P"/>
    <property type="match status" value="1"/>
</dbReference>
<dbReference type="GO" id="GO:0016020">
    <property type="term" value="C:membrane"/>
    <property type="evidence" value="ECO:0007669"/>
    <property type="project" value="UniProtKB-SubCell"/>
</dbReference>
<keyword evidence="4 6" id="KW-1133">Transmembrane helix</keyword>
<feature type="transmembrane region" description="Helical" evidence="6">
    <location>
        <begin position="308"/>
        <end position="330"/>
    </location>
</feature>
<evidence type="ECO:0000256" key="2">
    <source>
        <dbReference type="ARBA" id="ARBA00022448"/>
    </source>
</evidence>
<evidence type="ECO:0000256" key="6">
    <source>
        <dbReference type="SAM" id="Phobius"/>
    </source>
</evidence>
<feature type="transmembrane region" description="Helical" evidence="6">
    <location>
        <begin position="59"/>
        <end position="81"/>
    </location>
</feature>
<keyword evidence="5 6" id="KW-0472">Membrane</keyword>
<evidence type="ECO:0008006" key="9">
    <source>
        <dbReference type="Google" id="ProtNLM"/>
    </source>
</evidence>
<evidence type="ECO:0000313" key="7">
    <source>
        <dbReference type="EMBL" id="GAQ05172.1"/>
    </source>
</evidence>
<sequence>MGSRRWPYLTGLIALAASTTVLCVRTSLGLWIAGRLPGRIRRSFLDGPLLGGVIYQNGGYYAVFGTAFGLIGVDILLRTAVIEKKHARRWLENGGLQEITMSARRKSEIKATLNITSTPDAPRDEENNICRTVNATREAPSTDLTSTVNPGRRLPTTLILLFSPRLLCVFWGFLIVSLLLGAFDGVLPLVVFDTFHWKQAGQGLIFIPLSVPQLVEPAVGALIDRLPHSRHYLAFGAFLCTIPPYVCLQFILHDSIEHKVLLCGLLFALGLCIAFILPAAGYEINAVVVEKEQIDPQAFGKGGAIAQAYGLTNLAFALGSLVGPILAGFIWDSAGWATMTWGLAIISGVSALPALLMSGRWSDMRQEIERNEYAN</sequence>
<keyword evidence="3 6" id="KW-0812">Transmembrane</keyword>
<feature type="transmembrane region" description="Helical" evidence="6">
    <location>
        <begin position="336"/>
        <end position="356"/>
    </location>
</feature>
<dbReference type="Pfam" id="PF07690">
    <property type="entry name" value="MFS_1"/>
    <property type="match status" value="1"/>
</dbReference>
<dbReference type="Proteomes" id="UP000051487">
    <property type="component" value="Unassembled WGS sequence"/>
</dbReference>
<evidence type="ECO:0000256" key="1">
    <source>
        <dbReference type="ARBA" id="ARBA00004141"/>
    </source>
</evidence>
<comment type="caution">
    <text evidence="7">The sequence shown here is derived from an EMBL/GenBank/DDBJ whole genome shotgun (WGS) entry which is preliminary data.</text>
</comment>
<gene>
    <name evidence="7" type="ORF">ALT_2493</name>
</gene>